<name>A0ABS8TTD5_DATST</name>
<gene>
    <name evidence="2" type="ORF">HAX54_015685</name>
</gene>
<proteinExistence type="predicted"/>
<feature type="compositionally biased region" description="Low complexity" evidence="1">
    <location>
        <begin position="46"/>
        <end position="59"/>
    </location>
</feature>
<keyword evidence="3" id="KW-1185">Reference proteome</keyword>
<sequence length="106" mass="11136">MDENRGSSKDSSSSAAYNVLAENVNQMEYKQSGPHGAQASTSQNIGSVGSQGSTSQGNQLPSQMPCIFSQDQYAPILQLLSNTQKTSVANTVGLSNALLAMNDLHT</sequence>
<dbReference type="EMBL" id="JACEIK010002000">
    <property type="protein sequence ID" value="MCD7473627.1"/>
    <property type="molecule type" value="Genomic_DNA"/>
</dbReference>
<dbReference type="Proteomes" id="UP000823775">
    <property type="component" value="Unassembled WGS sequence"/>
</dbReference>
<evidence type="ECO:0000313" key="3">
    <source>
        <dbReference type="Proteomes" id="UP000823775"/>
    </source>
</evidence>
<reference evidence="2 3" key="1">
    <citation type="journal article" date="2021" name="BMC Genomics">
        <title>Datura genome reveals duplications of psychoactive alkaloid biosynthetic genes and high mutation rate following tissue culture.</title>
        <authorList>
            <person name="Rajewski A."/>
            <person name="Carter-House D."/>
            <person name="Stajich J."/>
            <person name="Litt A."/>
        </authorList>
    </citation>
    <scope>NUCLEOTIDE SEQUENCE [LARGE SCALE GENOMIC DNA]</scope>
    <source>
        <strain evidence="2">AR-01</strain>
    </source>
</reference>
<comment type="caution">
    <text evidence="2">The sequence shown here is derived from an EMBL/GenBank/DDBJ whole genome shotgun (WGS) entry which is preliminary data.</text>
</comment>
<protein>
    <submittedName>
        <fullName evidence="2">Uncharacterized protein</fullName>
    </submittedName>
</protein>
<feature type="region of interest" description="Disordered" evidence="1">
    <location>
        <begin position="1"/>
        <end position="20"/>
    </location>
</feature>
<accession>A0ABS8TTD5</accession>
<evidence type="ECO:0000256" key="1">
    <source>
        <dbReference type="SAM" id="MobiDB-lite"/>
    </source>
</evidence>
<organism evidence="2 3">
    <name type="scientific">Datura stramonium</name>
    <name type="common">Jimsonweed</name>
    <name type="synonym">Common thornapple</name>
    <dbReference type="NCBI Taxonomy" id="4076"/>
    <lineage>
        <taxon>Eukaryota</taxon>
        <taxon>Viridiplantae</taxon>
        <taxon>Streptophyta</taxon>
        <taxon>Embryophyta</taxon>
        <taxon>Tracheophyta</taxon>
        <taxon>Spermatophyta</taxon>
        <taxon>Magnoliopsida</taxon>
        <taxon>eudicotyledons</taxon>
        <taxon>Gunneridae</taxon>
        <taxon>Pentapetalae</taxon>
        <taxon>asterids</taxon>
        <taxon>lamiids</taxon>
        <taxon>Solanales</taxon>
        <taxon>Solanaceae</taxon>
        <taxon>Solanoideae</taxon>
        <taxon>Datureae</taxon>
        <taxon>Datura</taxon>
    </lineage>
</organism>
<feature type="region of interest" description="Disordered" evidence="1">
    <location>
        <begin position="25"/>
        <end position="63"/>
    </location>
</feature>
<evidence type="ECO:0000313" key="2">
    <source>
        <dbReference type="EMBL" id="MCD7473627.1"/>
    </source>
</evidence>